<reference evidence="6" key="2">
    <citation type="submission" date="2020-05" db="UniProtKB">
        <authorList>
            <consortium name="EnsemblMetazoa"/>
        </authorList>
    </citation>
    <scope>IDENTIFICATION</scope>
    <source>
        <strain evidence="6">CM1001059</strain>
    </source>
</reference>
<feature type="region of interest" description="Disordered" evidence="4">
    <location>
        <begin position="218"/>
        <end position="278"/>
    </location>
</feature>
<keyword evidence="7" id="KW-1185">Reference proteome</keyword>
<feature type="domain" description="FLYWCH-type" evidence="5">
    <location>
        <begin position="58"/>
        <end position="117"/>
    </location>
</feature>
<reference evidence="7" key="1">
    <citation type="submission" date="2014-01" db="EMBL/GenBank/DDBJ databases">
        <title>The Genome Sequence of Anopheles melas CM1001059_A (V2).</title>
        <authorList>
            <consortium name="The Broad Institute Genomics Platform"/>
            <person name="Neafsey D.E."/>
            <person name="Besansky N."/>
            <person name="Howell P."/>
            <person name="Walton C."/>
            <person name="Young S.K."/>
            <person name="Zeng Q."/>
            <person name="Gargeya S."/>
            <person name="Fitzgerald M."/>
            <person name="Haas B."/>
            <person name="Abouelleil A."/>
            <person name="Allen A.W."/>
            <person name="Alvarado L."/>
            <person name="Arachchi H.M."/>
            <person name="Berlin A.M."/>
            <person name="Chapman S.B."/>
            <person name="Gainer-Dewar J."/>
            <person name="Goldberg J."/>
            <person name="Griggs A."/>
            <person name="Gujja S."/>
            <person name="Hansen M."/>
            <person name="Howarth C."/>
            <person name="Imamovic A."/>
            <person name="Ireland A."/>
            <person name="Larimer J."/>
            <person name="McCowan C."/>
            <person name="Murphy C."/>
            <person name="Pearson M."/>
            <person name="Poon T.W."/>
            <person name="Priest M."/>
            <person name="Roberts A."/>
            <person name="Saif S."/>
            <person name="Shea T."/>
            <person name="Sisk P."/>
            <person name="Sykes S."/>
            <person name="Wortman J."/>
            <person name="Nusbaum C."/>
            <person name="Birren B."/>
        </authorList>
    </citation>
    <scope>NUCLEOTIDE SEQUENCE [LARGE SCALE GENOMIC DNA]</scope>
    <source>
        <strain evidence="7">CM1001059</strain>
    </source>
</reference>
<evidence type="ECO:0000259" key="5">
    <source>
        <dbReference type="Pfam" id="PF04500"/>
    </source>
</evidence>
<feature type="domain" description="FLYWCH-type" evidence="5">
    <location>
        <begin position="159"/>
        <end position="218"/>
    </location>
</feature>
<dbReference type="Proteomes" id="UP000075902">
    <property type="component" value="Unassembled WGS sequence"/>
</dbReference>
<evidence type="ECO:0000256" key="4">
    <source>
        <dbReference type="SAM" id="MobiDB-lite"/>
    </source>
</evidence>
<feature type="compositionally biased region" description="Polar residues" evidence="4">
    <location>
        <begin position="232"/>
        <end position="247"/>
    </location>
</feature>
<dbReference type="STRING" id="34690.A0A182TVV6"/>
<accession>A0A182TVV6</accession>
<dbReference type="GO" id="GO:0008270">
    <property type="term" value="F:zinc ion binding"/>
    <property type="evidence" value="ECO:0007669"/>
    <property type="project" value="UniProtKB-KW"/>
</dbReference>
<proteinExistence type="predicted"/>
<sequence>MDNERNPYFKLQLRGQPQQPKLKLNKSPAKTDNAHRSPTLTVRKFNKPVAVDANKIQYTNGRGNNVLMYDGHRYIKNNCYGGKMYWKCSKWHTNCKARAITSVSNPEQCVLKNAHNHDVPREDMASCEISVVDANWYPLRMGGDSTHGSFRAPKFTYKQSQRSGRQLLVVNGIHFFRNRERNGKQYWKCNQYYKCKCPCIVLINTATSQLSIKHNHNHATTTGTAEEESVMQGRSRTGYQTGSSSVRSFPGRLLNGGGGNKTTNRRATTIPSDGRRVDRYESLSVEALGSASSSSHEGNAADGHY</sequence>
<name>A0A182TVV6_9DIPT</name>
<dbReference type="Pfam" id="PF04500">
    <property type="entry name" value="FLYWCH"/>
    <property type="match status" value="2"/>
</dbReference>
<feature type="region of interest" description="Disordered" evidence="4">
    <location>
        <begin position="1"/>
        <end position="37"/>
    </location>
</feature>
<evidence type="ECO:0000313" key="7">
    <source>
        <dbReference type="Proteomes" id="UP000075902"/>
    </source>
</evidence>
<protein>
    <recommendedName>
        <fullName evidence="5">FLYWCH-type domain-containing protein</fullName>
    </recommendedName>
</protein>
<evidence type="ECO:0000256" key="1">
    <source>
        <dbReference type="ARBA" id="ARBA00022723"/>
    </source>
</evidence>
<dbReference type="InterPro" id="IPR007588">
    <property type="entry name" value="Znf_FLYWCH"/>
</dbReference>
<evidence type="ECO:0000256" key="3">
    <source>
        <dbReference type="ARBA" id="ARBA00022833"/>
    </source>
</evidence>
<dbReference type="VEuPathDB" id="VectorBase:AMEC009210"/>
<evidence type="ECO:0000313" key="6">
    <source>
        <dbReference type="EnsemblMetazoa" id="AMEC009210-PA"/>
    </source>
</evidence>
<organism evidence="6 7">
    <name type="scientific">Anopheles melas</name>
    <dbReference type="NCBI Taxonomy" id="34690"/>
    <lineage>
        <taxon>Eukaryota</taxon>
        <taxon>Metazoa</taxon>
        <taxon>Ecdysozoa</taxon>
        <taxon>Arthropoda</taxon>
        <taxon>Hexapoda</taxon>
        <taxon>Insecta</taxon>
        <taxon>Pterygota</taxon>
        <taxon>Neoptera</taxon>
        <taxon>Endopterygota</taxon>
        <taxon>Diptera</taxon>
        <taxon>Nematocera</taxon>
        <taxon>Culicoidea</taxon>
        <taxon>Culicidae</taxon>
        <taxon>Anophelinae</taxon>
        <taxon>Anopheles</taxon>
    </lineage>
</organism>
<evidence type="ECO:0000256" key="2">
    <source>
        <dbReference type="ARBA" id="ARBA00022771"/>
    </source>
</evidence>
<keyword evidence="1" id="KW-0479">Metal-binding</keyword>
<dbReference type="Gene3D" id="2.20.25.240">
    <property type="match status" value="2"/>
</dbReference>
<dbReference type="AlphaFoldDB" id="A0A182TVV6"/>
<keyword evidence="2" id="KW-0863">Zinc-finger</keyword>
<keyword evidence="3" id="KW-0862">Zinc</keyword>
<dbReference type="EnsemblMetazoa" id="AMEC009210-RA">
    <property type="protein sequence ID" value="AMEC009210-PA"/>
    <property type="gene ID" value="AMEC009210"/>
</dbReference>